<organism evidence="1 2">
    <name type="scientific">Neokomagataea tanensis</name>
    <dbReference type="NCBI Taxonomy" id="661191"/>
    <lineage>
        <taxon>Bacteria</taxon>
        <taxon>Pseudomonadati</taxon>
        <taxon>Pseudomonadota</taxon>
        <taxon>Alphaproteobacteria</taxon>
        <taxon>Acetobacterales</taxon>
        <taxon>Acetobacteraceae</taxon>
        <taxon>Neokomagataea</taxon>
    </lineage>
</organism>
<dbReference type="Gene3D" id="3.10.450.50">
    <property type="match status" value="1"/>
</dbReference>
<dbReference type="AlphaFoldDB" id="A0A4Y6V9T0"/>
<protein>
    <submittedName>
        <fullName evidence="1">Oxalurate catabolism protein HpxZ</fullName>
    </submittedName>
</protein>
<dbReference type="RefSeq" id="WP_141493354.1">
    <property type="nucleotide sequence ID" value="NZ_CP032485.1"/>
</dbReference>
<dbReference type="Proteomes" id="UP000317214">
    <property type="component" value="Chromosome"/>
</dbReference>
<dbReference type="InterPro" id="IPR024507">
    <property type="entry name" value="AtzH-like"/>
</dbReference>
<evidence type="ECO:0000313" key="2">
    <source>
        <dbReference type="Proteomes" id="UP000317214"/>
    </source>
</evidence>
<dbReference type="Pfam" id="PF11533">
    <property type="entry name" value="AtzH-like"/>
    <property type="match status" value="1"/>
</dbReference>
<reference evidence="1 2" key="1">
    <citation type="submission" date="2018-09" db="EMBL/GenBank/DDBJ databases">
        <title>The complete genome sequence of Neokomagataea tanensis NBRC 106556(T).</title>
        <authorList>
            <person name="Chua K.-O."/>
            <person name="See-Too W.-S."/>
            <person name="Hong K.-W."/>
            <person name="Yin W.-F."/>
            <person name="Chan K.-G."/>
        </authorList>
    </citation>
    <scope>NUCLEOTIDE SEQUENCE [LARGE SCALE GENOMIC DNA]</scope>
    <source>
        <strain evidence="2">AH13 \ NBRC 106556</strain>
    </source>
</reference>
<dbReference type="EMBL" id="CP032485">
    <property type="protein sequence ID" value="QDH25440.1"/>
    <property type="molecule type" value="Genomic_DNA"/>
</dbReference>
<proteinExistence type="predicted"/>
<dbReference type="KEGG" id="ntn:D5366_09700"/>
<gene>
    <name evidence="1" type="primary">hpxZ</name>
    <name evidence="1" type="ORF">D5366_09700</name>
</gene>
<keyword evidence="2" id="KW-1185">Reference proteome</keyword>
<dbReference type="NCBIfam" id="NF033625">
    <property type="entry name" value="HpxZ"/>
    <property type="match status" value="1"/>
</dbReference>
<accession>A0A4Y6V9T0</accession>
<name>A0A4Y6V9T0_9PROT</name>
<evidence type="ECO:0000313" key="1">
    <source>
        <dbReference type="EMBL" id="QDH25440.1"/>
    </source>
</evidence>
<dbReference type="OrthoDB" id="9791198at2"/>
<dbReference type="InterPro" id="IPR032710">
    <property type="entry name" value="NTF2-like_dom_sf"/>
</dbReference>
<sequence length="127" mass="14398">MPLNDETLTQELTELSDLYEKALNNNHLDILDALFLESEHTLRYGVGENLYGISEIRNFRKARTGGSPPRRIIKRAICILTPETATVNLEFQRAGESRLGRQSQTWLKTKKGWKIASAHVSLMADKS</sequence>
<dbReference type="SUPFAM" id="SSF54427">
    <property type="entry name" value="NTF2-like"/>
    <property type="match status" value="1"/>
</dbReference>